<dbReference type="InterPro" id="IPR036864">
    <property type="entry name" value="Zn2-C6_fun-type_DNA-bd_sf"/>
</dbReference>
<evidence type="ECO:0000313" key="4">
    <source>
        <dbReference type="EMBL" id="PCD22110.1"/>
    </source>
</evidence>
<dbReference type="PANTHER" id="PTHR47784:SF5">
    <property type="entry name" value="STEROL UPTAKE CONTROL PROTEIN 2"/>
    <property type="match status" value="1"/>
</dbReference>
<dbReference type="Pfam" id="PF11951">
    <property type="entry name" value="Fungal_trans_2"/>
    <property type="match status" value="1"/>
</dbReference>
<feature type="compositionally biased region" description="Polar residues" evidence="2">
    <location>
        <begin position="55"/>
        <end position="66"/>
    </location>
</feature>
<evidence type="ECO:0000259" key="3">
    <source>
        <dbReference type="PROSITE" id="PS50048"/>
    </source>
</evidence>
<name>A0A2H3FVL3_FUSOX</name>
<proteinExistence type="predicted"/>
<feature type="region of interest" description="Disordered" evidence="2">
    <location>
        <begin position="50"/>
        <end position="105"/>
    </location>
</feature>
<feature type="compositionally biased region" description="Low complexity" evidence="2">
    <location>
        <begin position="82"/>
        <end position="98"/>
    </location>
</feature>
<dbReference type="SMART" id="SM00066">
    <property type="entry name" value="GAL4"/>
    <property type="match status" value="1"/>
</dbReference>
<evidence type="ECO:0000256" key="2">
    <source>
        <dbReference type="SAM" id="MobiDB-lite"/>
    </source>
</evidence>
<feature type="domain" description="Zn(2)-C6 fungal-type" evidence="3">
    <location>
        <begin position="14"/>
        <end position="43"/>
    </location>
</feature>
<dbReference type="GO" id="GO:0001228">
    <property type="term" value="F:DNA-binding transcription activator activity, RNA polymerase II-specific"/>
    <property type="evidence" value="ECO:0007669"/>
    <property type="project" value="TreeGrafter"/>
</dbReference>
<dbReference type="SUPFAM" id="SSF57701">
    <property type="entry name" value="Zn2/Cys6 DNA-binding domain"/>
    <property type="match status" value="1"/>
</dbReference>
<reference evidence="4 5" key="1">
    <citation type="journal article" date="2016" name="Environ. Microbiol.">
        <title>Effector profiles distinguish formae speciales of Fusarium oxysporum.</title>
        <authorList>
            <person name="van Dam P."/>
            <person name="Fokkens L."/>
            <person name="Schmidt S.M."/>
            <person name="Linmans J.H."/>
            <person name="Kistler H.C."/>
            <person name="Ma L.J."/>
            <person name="Rep M."/>
        </authorList>
    </citation>
    <scope>NUCLEOTIDE SEQUENCE [LARGE SCALE GENOMIC DNA]</scope>
    <source>
        <strain evidence="4 5">Forc016</strain>
    </source>
</reference>
<accession>A0A2H3FVL3</accession>
<organism evidence="4 5">
    <name type="scientific">Fusarium oxysporum f. sp. radicis-cucumerinum</name>
    <dbReference type="NCBI Taxonomy" id="327505"/>
    <lineage>
        <taxon>Eukaryota</taxon>
        <taxon>Fungi</taxon>
        <taxon>Dikarya</taxon>
        <taxon>Ascomycota</taxon>
        <taxon>Pezizomycotina</taxon>
        <taxon>Sordariomycetes</taxon>
        <taxon>Hypocreomycetidae</taxon>
        <taxon>Hypocreales</taxon>
        <taxon>Nectriaceae</taxon>
        <taxon>Fusarium</taxon>
        <taxon>Fusarium oxysporum species complex</taxon>
    </lineage>
</organism>
<dbReference type="InterPro" id="IPR053157">
    <property type="entry name" value="Sterol_Uptake_Regulator"/>
</dbReference>
<evidence type="ECO:0000313" key="5">
    <source>
        <dbReference type="Proteomes" id="UP000219602"/>
    </source>
</evidence>
<sequence>MGISRLGHKKSRKGCLNCKRRHVKCDEQRPCRNCERHRVPCSLVTISSTTVTLSPNPNRSDYTTPYSGGHAHSPPPDTDVKAGATAARSLSADAAGDANQSLSPANASETVTRIKNLLQNLSSEVETLTCITQDVVAEPQAGCSCSTPQTWEHDLQLMHHFSTSAYLTLIDHSSLHQFWQVTVPAIAFSFDFLLHGILAFSALHLAHLRPNETDEWTILSRRHQSVAVTSFSSRLNDITNENVDPCLLYSCFVFMLETYSITTSSTAVLPRDISRSFILLQGVKGILSTAPGRWSSDGVLAPLLRRAVEPVFIPSKGFKAQIEALREIALPSEVTLICRNALDGLLTTFEAIAAPRSSYAYVWLWAITLPQAFLEFVSEHEPFALVLLAHYATLVRCFEHDRWYIQGWSARVLVAVQDALLESWKPWLEWPVQCIQSGLDDHLWITPPNG</sequence>
<dbReference type="CDD" id="cd00067">
    <property type="entry name" value="GAL4"/>
    <property type="match status" value="1"/>
</dbReference>
<keyword evidence="1" id="KW-0539">Nucleus</keyword>
<dbReference type="PROSITE" id="PS50048">
    <property type="entry name" value="ZN2_CY6_FUNGAL_2"/>
    <property type="match status" value="1"/>
</dbReference>
<dbReference type="GO" id="GO:0008270">
    <property type="term" value="F:zinc ion binding"/>
    <property type="evidence" value="ECO:0007669"/>
    <property type="project" value="InterPro"/>
</dbReference>
<dbReference type="EMBL" id="MABQ02000012">
    <property type="protein sequence ID" value="PCD22110.1"/>
    <property type="molecule type" value="Genomic_DNA"/>
</dbReference>
<dbReference type="PROSITE" id="PS00463">
    <property type="entry name" value="ZN2_CY6_FUNGAL_1"/>
    <property type="match status" value="1"/>
</dbReference>
<dbReference type="InterPro" id="IPR001138">
    <property type="entry name" value="Zn2Cys6_DnaBD"/>
</dbReference>
<comment type="caution">
    <text evidence="4">The sequence shown here is derived from an EMBL/GenBank/DDBJ whole genome shotgun (WGS) entry which is preliminary data.</text>
</comment>
<dbReference type="STRING" id="327505.A0A2H3FVL3"/>
<evidence type="ECO:0000256" key="1">
    <source>
        <dbReference type="ARBA" id="ARBA00023242"/>
    </source>
</evidence>
<reference evidence="4 5" key="2">
    <citation type="journal article" date="2017" name="Sci. Rep.">
        <title>A mobile pathogenicity chromosome in Fusarium oxysporum for infection of multiple cucurbit species.</title>
        <authorList>
            <person name="van Dam P."/>
            <person name="Fokkens L."/>
            <person name="Ayukawa Y."/>
            <person name="van der Gragt M."/>
            <person name="Ter Horst A."/>
            <person name="Brankovics B."/>
            <person name="Houterman P.M."/>
            <person name="Arie T."/>
            <person name="Rep M."/>
        </authorList>
    </citation>
    <scope>NUCLEOTIDE SEQUENCE [LARGE SCALE GENOMIC DNA]</scope>
    <source>
        <strain evidence="4 5">Forc016</strain>
    </source>
</reference>
<dbReference type="PANTHER" id="PTHR47784">
    <property type="entry name" value="STEROL UPTAKE CONTROL PROTEIN 2"/>
    <property type="match status" value="1"/>
</dbReference>
<gene>
    <name evidence="4" type="ORF">AU210_015910</name>
</gene>
<dbReference type="Gene3D" id="4.10.240.10">
    <property type="entry name" value="Zn(2)-C6 fungal-type DNA-binding domain"/>
    <property type="match status" value="1"/>
</dbReference>
<dbReference type="AlphaFoldDB" id="A0A2H3FVL3"/>
<dbReference type="Proteomes" id="UP000219602">
    <property type="component" value="Chromosome RC"/>
</dbReference>
<protein>
    <recommendedName>
        <fullName evidence="3">Zn(2)-C6 fungal-type domain-containing protein</fullName>
    </recommendedName>
</protein>
<dbReference type="InterPro" id="IPR021858">
    <property type="entry name" value="Fun_TF"/>
</dbReference>
<dbReference type="Pfam" id="PF00172">
    <property type="entry name" value="Zn_clus"/>
    <property type="match status" value="1"/>
</dbReference>